<evidence type="ECO:0008006" key="4">
    <source>
        <dbReference type="Google" id="ProtNLM"/>
    </source>
</evidence>
<dbReference type="RefSeq" id="WP_387340376.1">
    <property type="nucleotide sequence ID" value="NZ_JBIAXI010000002.1"/>
</dbReference>
<feature type="signal peptide" evidence="1">
    <location>
        <begin position="1"/>
        <end position="25"/>
    </location>
</feature>
<accession>A0ABW6UYA6</accession>
<reference evidence="2 3" key="1">
    <citation type="submission" date="2024-10" db="EMBL/GenBank/DDBJ databases">
        <title>The Natural Products Discovery Center: Release of the First 8490 Sequenced Strains for Exploring Actinobacteria Biosynthetic Diversity.</title>
        <authorList>
            <person name="Kalkreuter E."/>
            <person name="Kautsar S.A."/>
            <person name="Yang D."/>
            <person name="Bader C.D."/>
            <person name="Teijaro C.N."/>
            <person name="Fluegel L."/>
            <person name="Davis C.M."/>
            <person name="Simpson J.R."/>
            <person name="Lauterbach L."/>
            <person name="Steele A.D."/>
            <person name="Gui C."/>
            <person name="Meng S."/>
            <person name="Li G."/>
            <person name="Viehrig K."/>
            <person name="Ye F."/>
            <person name="Su P."/>
            <person name="Kiefer A.F."/>
            <person name="Nichols A."/>
            <person name="Cepeda A.J."/>
            <person name="Yan W."/>
            <person name="Fan B."/>
            <person name="Jiang Y."/>
            <person name="Adhikari A."/>
            <person name="Zheng C.-J."/>
            <person name="Schuster L."/>
            <person name="Cowan T.M."/>
            <person name="Smanski M.J."/>
            <person name="Chevrette M.G."/>
            <person name="De Carvalho L.P.S."/>
            <person name="Shen B."/>
        </authorList>
    </citation>
    <scope>NUCLEOTIDE SEQUENCE [LARGE SCALE GENOMIC DNA]</scope>
    <source>
        <strain evidence="2 3">NPDC001281</strain>
    </source>
</reference>
<name>A0ABW6UYA6_MICFU</name>
<proteinExistence type="predicted"/>
<dbReference type="Proteomes" id="UP001602119">
    <property type="component" value="Unassembled WGS sequence"/>
</dbReference>
<dbReference type="EMBL" id="JBIAXI010000002">
    <property type="protein sequence ID" value="MFF4771793.1"/>
    <property type="molecule type" value="Genomic_DNA"/>
</dbReference>
<evidence type="ECO:0000313" key="3">
    <source>
        <dbReference type="Proteomes" id="UP001602119"/>
    </source>
</evidence>
<keyword evidence="1" id="KW-0732">Signal</keyword>
<gene>
    <name evidence="2" type="ORF">ACFY05_02935</name>
</gene>
<evidence type="ECO:0000313" key="2">
    <source>
        <dbReference type="EMBL" id="MFF4771793.1"/>
    </source>
</evidence>
<feature type="chain" id="PRO_5045223089" description="Outer membrane lipoprotein-sorting protein" evidence="1">
    <location>
        <begin position="26"/>
        <end position="283"/>
    </location>
</feature>
<keyword evidence="3" id="KW-1185">Reference proteome</keyword>
<protein>
    <recommendedName>
        <fullName evidence="4">Outer membrane lipoprotein-sorting protein</fullName>
    </recommendedName>
</protein>
<sequence length="283" mass="31320">MKRLNVPVVLGMIAVLLTDTGTALAASAVNPIQALRRQFVAGRGVLVSETSRTTIKGSKQTYIRRTTGTIGFGKSGVVGYDLTSKWKITPELKATITDEEAEAMSTPLRAVNVGRYTYVQGFGWGPMPEGKTWIKFGKNNASWGEYAQRGDQLVDILSPARLKFVISKAASLRSGEYRGTLKTQDLYAEQGPMNPYKHKISFRLFISKDGFPVRLITQYESMEYDRDPDGKPTRKPSTQVVDTRYHHWNAKVKIMAPSASEVVDFDDVPINQPDQGGAAQALR</sequence>
<evidence type="ECO:0000256" key="1">
    <source>
        <dbReference type="SAM" id="SignalP"/>
    </source>
</evidence>
<organism evidence="2 3">
    <name type="scientific">Microtetraspora fusca</name>
    <dbReference type="NCBI Taxonomy" id="1997"/>
    <lineage>
        <taxon>Bacteria</taxon>
        <taxon>Bacillati</taxon>
        <taxon>Actinomycetota</taxon>
        <taxon>Actinomycetes</taxon>
        <taxon>Streptosporangiales</taxon>
        <taxon>Streptosporangiaceae</taxon>
        <taxon>Microtetraspora</taxon>
    </lineage>
</organism>
<comment type="caution">
    <text evidence="2">The sequence shown here is derived from an EMBL/GenBank/DDBJ whole genome shotgun (WGS) entry which is preliminary data.</text>
</comment>